<dbReference type="Gene3D" id="3.20.20.30">
    <property type="entry name" value="Luciferase-like domain"/>
    <property type="match status" value="1"/>
</dbReference>
<dbReference type="Pfam" id="PF00296">
    <property type="entry name" value="Bac_luciferase"/>
    <property type="match status" value="1"/>
</dbReference>
<proteinExistence type="predicted"/>
<keyword evidence="3" id="KW-0560">Oxidoreductase</keyword>
<gene>
    <name evidence="7" type="ORF">ETSY2_32430</name>
</gene>
<dbReference type="PATRIC" id="fig|1429439.4.peg.5490"/>
<name>W4M0H9_9BACT</name>
<evidence type="ECO:0000313" key="8">
    <source>
        <dbReference type="Proteomes" id="UP000019140"/>
    </source>
</evidence>
<sequence length="369" mass="40567">MPLRFHWSLSSAEEKWRGALSRAAQSGILHLETHIAFCRHAEACGIDSLLMAFGFHRPDPITLTAALGMATDKIKFMVACRSGIFSPSVFVQQVNTVATLTQGRICLNMVAGHTPQEQRGYGDFLDHDERYQRMDEFLTVCRAFWHGAGPVNFRGTYYHIENGRINTPFAAPDRMTPEIFLGGASQPAMTLAAQHASCLLTLPDTPEKLRARIQPVLDRGTEAGIMVALIARPTRAEALQAAYDILAEVGGRSKYVHREFAQHSDSVVFTSTLALAEQHQSDWLTPCLWTGAVPYLGAPAIAFVGSFDEVADTILAYQQAGITQFLFTGWPALEEMTYFSQGILPLVRQHESENPEHGPAAPVPALVTT</sequence>
<dbReference type="GO" id="GO:0008726">
    <property type="term" value="F:alkanesulfonate monooxygenase activity"/>
    <property type="evidence" value="ECO:0007669"/>
    <property type="project" value="TreeGrafter"/>
</dbReference>
<feature type="domain" description="Luciferase-like" evidence="6">
    <location>
        <begin position="20"/>
        <end position="324"/>
    </location>
</feature>
<evidence type="ECO:0000256" key="4">
    <source>
        <dbReference type="ARBA" id="ARBA00023033"/>
    </source>
</evidence>
<keyword evidence="1" id="KW-0285">Flavoprotein</keyword>
<keyword evidence="8" id="KW-1185">Reference proteome</keyword>
<dbReference type="PANTHER" id="PTHR42847:SF4">
    <property type="entry name" value="ALKANESULFONATE MONOOXYGENASE-RELATED"/>
    <property type="match status" value="1"/>
</dbReference>
<organism evidence="7 8">
    <name type="scientific">Candidatus Entotheonella gemina</name>
    <dbReference type="NCBI Taxonomy" id="1429439"/>
    <lineage>
        <taxon>Bacteria</taxon>
        <taxon>Pseudomonadati</taxon>
        <taxon>Nitrospinota/Tectimicrobiota group</taxon>
        <taxon>Candidatus Tectimicrobiota</taxon>
        <taxon>Candidatus Entotheonellia</taxon>
        <taxon>Candidatus Entotheonellales</taxon>
        <taxon>Candidatus Entotheonellaceae</taxon>
        <taxon>Candidatus Entotheonella</taxon>
    </lineage>
</organism>
<evidence type="ECO:0000313" key="7">
    <source>
        <dbReference type="EMBL" id="ETX03814.1"/>
    </source>
</evidence>
<dbReference type="GO" id="GO:0046306">
    <property type="term" value="P:alkanesulfonate catabolic process"/>
    <property type="evidence" value="ECO:0007669"/>
    <property type="project" value="TreeGrafter"/>
</dbReference>
<dbReference type="SUPFAM" id="SSF51679">
    <property type="entry name" value="Bacterial luciferase-like"/>
    <property type="match status" value="1"/>
</dbReference>
<evidence type="ECO:0000256" key="3">
    <source>
        <dbReference type="ARBA" id="ARBA00023002"/>
    </source>
</evidence>
<dbReference type="InterPro" id="IPR050172">
    <property type="entry name" value="SsuD_RutA_monooxygenase"/>
</dbReference>
<dbReference type="Proteomes" id="UP000019140">
    <property type="component" value="Unassembled WGS sequence"/>
</dbReference>
<keyword evidence="4" id="KW-0503">Monooxygenase</keyword>
<evidence type="ECO:0000256" key="2">
    <source>
        <dbReference type="ARBA" id="ARBA00022643"/>
    </source>
</evidence>
<comment type="caution">
    <text evidence="7">The sequence shown here is derived from an EMBL/GenBank/DDBJ whole genome shotgun (WGS) entry which is preliminary data.</text>
</comment>
<dbReference type="InterPro" id="IPR036661">
    <property type="entry name" value="Luciferase-like_sf"/>
</dbReference>
<dbReference type="PANTHER" id="PTHR42847">
    <property type="entry name" value="ALKANESULFONATE MONOOXYGENASE"/>
    <property type="match status" value="1"/>
</dbReference>
<accession>W4M0H9</accession>
<evidence type="ECO:0000256" key="1">
    <source>
        <dbReference type="ARBA" id="ARBA00022630"/>
    </source>
</evidence>
<evidence type="ECO:0000259" key="6">
    <source>
        <dbReference type="Pfam" id="PF00296"/>
    </source>
</evidence>
<reference evidence="7 8" key="1">
    <citation type="journal article" date="2014" name="Nature">
        <title>An environmental bacterial taxon with a large and distinct metabolic repertoire.</title>
        <authorList>
            <person name="Wilson M.C."/>
            <person name="Mori T."/>
            <person name="Ruckert C."/>
            <person name="Uria A.R."/>
            <person name="Helf M.J."/>
            <person name="Takada K."/>
            <person name="Gernert C."/>
            <person name="Steffens U.A."/>
            <person name="Heycke N."/>
            <person name="Schmitt S."/>
            <person name="Rinke C."/>
            <person name="Helfrich E.J."/>
            <person name="Brachmann A.O."/>
            <person name="Gurgui C."/>
            <person name="Wakimoto T."/>
            <person name="Kracht M."/>
            <person name="Crusemann M."/>
            <person name="Hentschel U."/>
            <person name="Abe I."/>
            <person name="Matsunaga S."/>
            <person name="Kalinowski J."/>
            <person name="Takeyama H."/>
            <person name="Piel J."/>
        </authorList>
    </citation>
    <scope>NUCLEOTIDE SEQUENCE [LARGE SCALE GENOMIC DNA]</scope>
    <source>
        <strain evidence="8">TSY2</strain>
    </source>
</reference>
<feature type="region of interest" description="Disordered" evidence="5">
    <location>
        <begin position="350"/>
        <end position="369"/>
    </location>
</feature>
<dbReference type="HOGENOM" id="CLU_027853_1_0_7"/>
<dbReference type="EMBL" id="AZHX01001381">
    <property type="protein sequence ID" value="ETX03814.1"/>
    <property type="molecule type" value="Genomic_DNA"/>
</dbReference>
<protein>
    <recommendedName>
        <fullName evidence="6">Luciferase-like domain-containing protein</fullName>
    </recommendedName>
</protein>
<dbReference type="InterPro" id="IPR011251">
    <property type="entry name" value="Luciferase-like_dom"/>
</dbReference>
<keyword evidence="2" id="KW-0288">FMN</keyword>
<evidence type="ECO:0000256" key="5">
    <source>
        <dbReference type="SAM" id="MobiDB-lite"/>
    </source>
</evidence>
<dbReference type="AlphaFoldDB" id="W4M0H9"/>